<evidence type="ECO:0000256" key="1">
    <source>
        <dbReference type="ARBA" id="ARBA00022722"/>
    </source>
</evidence>
<dbReference type="Pfam" id="PF00565">
    <property type="entry name" value="SNase"/>
    <property type="match status" value="1"/>
</dbReference>
<dbReference type="SMART" id="SM00318">
    <property type="entry name" value="SNc"/>
    <property type="match status" value="1"/>
</dbReference>
<comment type="caution">
    <text evidence="6">The sequence shown here is derived from an EMBL/GenBank/DDBJ whole genome shotgun (WGS) entry which is preliminary data.</text>
</comment>
<dbReference type="EMBL" id="CABFKI010000007">
    <property type="protein sequence ID" value="VTU08116.1"/>
    <property type="molecule type" value="Genomic_DNA"/>
</dbReference>
<dbReference type="InterPro" id="IPR016071">
    <property type="entry name" value="Staphylococal_nuclease_OB-fold"/>
</dbReference>
<reference evidence="6 7" key="1">
    <citation type="submission" date="2019-05" db="EMBL/GenBank/DDBJ databases">
        <authorList>
            <consortium name="Pathogen Informatics"/>
        </authorList>
    </citation>
    <scope>NUCLEOTIDE SEQUENCE [LARGE SCALE GENOMIC DNA]</scope>
    <source>
        <strain evidence="6 7">NM319</strain>
    </source>
</reference>
<feature type="signal peptide" evidence="4">
    <location>
        <begin position="1"/>
        <end position="19"/>
    </location>
</feature>
<keyword evidence="3" id="KW-0378">Hydrolase</keyword>
<dbReference type="InterPro" id="IPR035437">
    <property type="entry name" value="SNase_OB-fold_sf"/>
</dbReference>
<dbReference type="RefSeq" id="WP_135710096.1">
    <property type="nucleotide sequence ID" value="NZ_CABFKI010000007.1"/>
</dbReference>
<gene>
    <name evidence="6" type="ORF">SAMEA1410922_01302</name>
</gene>
<dbReference type="PANTHER" id="PTHR12302">
    <property type="entry name" value="EBNA2 BINDING PROTEIN P100"/>
    <property type="match status" value="1"/>
</dbReference>
<evidence type="ECO:0000259" key="5">
    <source>
        <dbReference type="PROSITE" id="PS50830"/>
    </source>
</evidence>
<evidence type="ECO:0000256" key="3">
    <source>
        <dbReference type="ARBA" id="ARBA00022801"/>
    </source>
</evidence>
<keyword evidence="1" id="KW-0540">Nuclease</keyword>
<feature type="chain" id="PRO_5047469852" evidence="4">
    <location>
        <begin position="20"/>
        <end position="165"/>
    </location>
</feature>
<dbReference type="GeneID" id="86155698"/>
<sequence>MLKKRLFYPLILLALTCHAQPNRTLDCLVVGISDGDTFTCLTTEHKQLKVRLNEIDAPEKAQAFGNKSRQTLAQLIHKRPVHLVISGYDRYHRIIATVYNTQGENINLKMVQLGMAWAYTQYMKHEEYALAQHQAQQQKIGLWQDPNPIYPSDFRHQKRKAREYP</sequence>
<evidence type="ECO:0000313" key="6">
    <source>
        <dbReference type="EMBL" id="VTU08116.1"/>
    </source>
</evidence>
<keyword evidence="4" id="KW-0732">Signal</keyword>
<evidence type="ECO:0000313" key="7">
    <source>
        <dbReference type="Proteomes" id="UP000308167"/>
    </source>
</evidence>
<dbReference type="SUPFAM" id="SSF50199">
    <property type="entry name" value="Staphylococcal nuclease"/>
    <property type="match status" value="1"/>
</dbReference>
<evidence type="ECO:0000256" key="4">
    <source>
        <dbReference type="SAM" id="SignalP"/>
    </source>
</evidence>
<accession>A0ABY6TJZ6</accession>
<protein>
    <submittedName>
        <fullName evidence="6">Nuclease</fullName>
    </submittedName>
</protein>
<dbReference type="PANTHER" id="PTHR12302:SF3">
    <property type="entry name" value="SERINE_THREONINE-PROTEIN KINASE 31"/>
    <property type="match status" value="1"/>
</dbReference>
<dbReference type="Gene3D" id="2.40.50.90">
    <property type="match status" value="1"/>
</dbReference>
<feature type="domain" description="TNase-like" evidence="5">
    <location>
        <begin position="23"/>
        <end position="145"/>
    </location>
</feature>
<organism evidence="6 7">
    <name type="scientific">Actinobacillus porcinus</name>
    <dbReference type="NCBI Taxonomy" id="51048"/>
    <lineage>
        <taxon>Bacteria</taxon>
        <taxon>Pseudomonadati</taxon>
        <taxon>Pseudomonadota</taxon>
        <taxon>Gammaproteobacteria</taxon>
        <taxon>Pasteurellales</taxon>
        <taxon>Pasteurellaceae</taxon>
        <taxon>Actinobacillus</taxon>
    </lineage>
</organism>
<dbReference type="PROSITE" id="PS50830">
    <property type="entry name" value="TNASE_3"/>
    <property type="match status" value="1"/>
</dbReference>
<name>A0ABY6TJZ6_9PAST</name>
<evidence type="ECO:0000256" key="2">
    <source>
        <dbReference type="ARBA" id="ARBA00022759"/>
    </source>
</evidence>
<keyword evidence="7" id="KW-1185">Reference proteome</keyword>
<keyword evidence="2" id="KW-0255">Endonuclease</keyword>
<proteinExistence type="predicted"/>
<dbReference type="Proteomes" id="UP000308167">
    <property type="component" value="Unassembled WGS sequence"/>
</dbReference>